<dbReference type="GO" id="GO:0016702">
    <property type="term" value="F:oxidoreductase activity, acting on single donors with incorporation of molecular oxygen, incorporation of two atoms of oxygen"/>
    <property type="evidence" value="ECO:0007669"/>
    <property type="project" value="UniProtKB-ARBA"/>
</dbReference>
<dbReference type="GO" id="GO:0008198">
    <property type="term" value="F:ferrous iron binding"/>
    <property type="evidence" value="ECO:0007669"/>
    <property type="project" value="InterPro"/>
</dbReference>
<accession>A0A381PZX5</accession>
<dbReference type="Gene3D" id="3.40.830.10">
    <property type="entry name" value="LigB-like"/>
    <property type="match status" value="1"/>
</dbReference>
<reference evidence="2" key="1">
    <citation type="submission" date="2018-05" db="EMBL/GenBank/DDBJ databases">
        <authorList>
            <person name="Lanie J.A."/>
            <person name="Ng W.-L."/>
            <person name="Kazmierczak K.M."/>
            <person name="Andrzejewski T.M."/>
            <person name="Davidsen T.M."/>
            <person name="Wayne K.J."/>
            <person name="Tettelin H."/>
            <person name="Glass J.I."/>
            <person name="Rusch D."/>
            <person name="Podicherti R."/>
            <person name="Tsui H.-C.T."/>
            <person name="Winkler M.E."/>
        </authorList>
    </citation>
    <scope>NUCLEOTIDE SEQUENCE</scope>
</reference>
<gene>
    <name evidence="2" type="ORF">METZ01_LOCUS25460</name>
</gene>
<evidence type="ECO:0000259" key="1">
    <source>
        <dbReference type="Pfam" id="PF02900"/>
    </source>
</evidence>
<dbReference type="AlphaFoldDB" id="A0A381PZX5"/>
<dbReference type="InterPro" id="IPR034938">
    <property type="entry name" value="3MGA_Dioxygenase"/>
</dbReference>
<organism evidence="2">
    <name type="scientific">marine metagenome</name>
    <dbReference type="NCBI Taxonomy" id="408172"/>
    <lineage>
        <taxon>unclassified sequences</taxon>
        <taxon>metagenomes</taxon>
        <taxon>ecological metagenomes</taxon>
    </lineage>
</organism>
<proteinExistence type="predicted"/>
<dbReference type="SUPFAM" id="SSF53213">
    <property type="entry name" value="LigB-like"/>
    <property type="match status" value="1"/>
</dbReference>
<dbReference type="CDD" id="cd07366">
    <property type="entry name" value="3MGA_Dioxygenase"/>
    <property type="match status" value="1"/>
</dbReference>
<dbReference type="InterPro" id="IPR004183">
    <property type="entry name" value="Xdiol_dOase_suB"/>
</dbReference>
<evidence type="ECO:0000313" key="2">
    <source>
        <dbReference type="EMBL" id="SUZ72606.1"/>
    </source>
</evidence>
<protein>
    <recommendedName>
        <fullName evidence="1">Extradiol ring-cleavage dioxygenase class III enzyme subunit B domain-containing protein</fullName>
    </recommendedName>
</protein>
<dbReference type="EMBL" id="UINC01001151">
    <property type="protein sequence ID" value="SUZ72606.1"/>
    <property type="molecule type" value="Genomic_DNA"/>
</dbReference>
<name>A0A381PZX5_9ZZZZ</name>
<feature type="domain" description="Extradiol ring-cleavage dioxygenase class III enzyme subunit B" evidence="1">
    <location>
        <begin position="75"/>
        <end position="311"/>
    </location>
</feature>
<dbReference type="Pfam" id="PF02900">
    <property type="entry name" value="LigB"/>
    <property type="match status" value="1"/>
</dbReference>
<sequence>MANIVFGLGSSHGPLLSTPPEKWTGRVEADKKAPGHPFRGGTYKFDELVEVRAKENLAEQCTLEMRTKRHAACQRAIEQLQERFAKASLDALVIVGNDQREIFTEALTPPFSVFYGESVDNIPPSKERLAKMPAGLGLSHWANSPEGGATYPCVPELGEHILRSAMDEGFDAAAMKVLPEGPNGRKGLPHAYGFIYRRIMNDIAIPSVPVVLNTFFPPNQPTVGRCFDFGRVINRAVTSWDSKARVGVIASGGLSHFVVDEEFDNMLLEGMKSGDRSQLVNIPADRFRSGTSETKNWITTAGALTDTELSMTVVDYVPCYRSDAGTGNAMGFVTWD</sequence>